<comment type="similarity">
    <text evidence="4 13">Belongs to the transglutaminase-like superfamily. PNGase family.</text>
</comment>
<dbReference type="EC" id="3.5.1.52" evidence="5"/>
<dbReference type="Pfam" id="PF09409">
    <property type="entry name" value="PUB"/>
    <property type="match status" value="1"/>
</dbReference>
<dbReference type="AlphaFoldDB" id="A0A0L8HFQ3"/>
<dbReference type="InterPro" id="IPR050883">
    <property type="entry name" value="PNGase"/>
</dbReference>
<comment type="subcellular location">
    <subcellularLocation>
        <location evidence="3">Cytoplasm</location>
    </subcellularLocation>
</comment>
<dbReference type="GO" id="GO:0006516">
    <property type="term" value="P:glycoprotein catabolic process"/>
    <property type="evidence" value="ECO:0007669"/>
    <property type="project" value="InterPro"/>
</dbReference>
<dbReference type="OMA" id="DLQDVTW"/>
<dbReference type="GO" id="GO:0046872">
    <property type="term" value="F:metal ion binding"/>
    <property type="evidence" value="ECO:0007669"/>
    <property type="project" value="UniProtKB-KW"/>
</dbReference>
<evidence type="ECO:0000256" key="3">
    <source>
        <dbReference type="ARBA" id="ARBA00004496"/>
    </source>
</evidence>
<evidence type="ECO:0000259" key="14">
    <source>
        <dbReference type="PROSITE" id="PS51398"/>
    </source>
</evidence>
<dbReference type="SMART" id="SM00580">
    <property type="entry name" value="PUG"/>
    <property type="match status" value="1"/>
</dbReference>
<dbReference type="Gene3D" id="2.20.25.10">
    <property type="match status" value="1"/>
</dbReference>
<proteinExistence type="inferred from homology"/>
<dbReference type="GO" id="GO:0005829">
    <property type="term" value="C:cytosol"/>
    <property type="evidence" value="ECO:0007669"/>
    <property type="project" value="TreeGrafter"/>
</dbReference>
<dbReference type="InterPro" id="IPR036339">
    <property type="entry name" value="PUB-like_dom_sf"/>
</dbReference>
<dbReference type="InterPro" id="IPR018997">
    <property type="entry name" value="PUB_domain"/>
</dbReference>
<keyword evidence="9" id="KW-0378">Hydrolase</keyword>
<dbReference type="OrthoDB" id="409136at2759"/>
<keyword evidence="10" id="KW-0862">Zinc</keyword>
<dbReference type="InterPro" id="IPR038765">
    <property type="entry name" value="Papain-like_cys_pep_sf"/>
</dbReference>
<evidence type="ECO:0000313" key="15">
    <source>
        <dbReference type="EMBL" id="KOF88042.1"/>
    </source>
</evidence>
<dbReference type="SMART" id="SM00460">
    <property type="entry name" value="TGc"/>
    <property type="match status" value="1"/>
</dbReference>
<dbReference type="FunFam" id="2.60.120.1020:FF:000001">
    <property type="entry name" value="Peptide-N(4)-(N-acetyl-beta-glucosaminyl)asparagine amidase"/>
    <property type="match status" value="1"/>
</dbReference>
<comment type="function">
    <text evidence="11">Specifically deglycosylates the denatured form of N-linked glycoproteins in the cytoplasm and assists their proteasome-mediated degradation. Cleaves the beta-aspartyl-glucosamine (GlcNAc) of the glycan and the amide side chain of Asn, converting Asn to Asp. Prefers proteins containing high-mannose over those bearing complex type oligosaccharides. Can recognize misfolded proteins in the endoplasmic reticulum that are exported to the cytosol to be destroyed and deglycosylate them, while it has no activity toward native proteins. Deglycosylation is a prerequisite for subsequent proteasome-mediated degradation of some, but not all, misfolded glycoproteins.</text>
</comment>
<dbReference type="InterPro" id="IPR006588">
    <property type="entry name" value="Peptide_N_glycanase_PAW_dom"/>
</dbReference>
<gene>
    <name evidence="15" type="ORF">OCBIM_22015611mg</name>
</gene>
<dbReference type="EMBL" id="KQ418269">
    <property type="protein sequence ID" value="KOF88042.1"/>
    <property type="molecule type" value="Genomic_DNA"/>
</dbReference>
<evidence type="ECO:0000256" key="7">
    <source>
        <dbReference type="ARBA" id="ARBA00022490"/>
    </source>
</evidence>
<dbReference type="Pfam" id="PF01841">
    <property type="entry name" value="Transglut_core"/>
    <property type="match status" value="1"/>
</dbReference>
<dbReference type="SUPFAM" id="SSF143503">
    <property type="entry name" value="PUG domain-like"/>
    <property type="match status" value="1"/>
</dbReference>
<feature type="domain" description="PAW" evidence="14">
    <location>
        <begin position="431"/>
        <end position="627"/>
    </location>
</feature>
<organism evidence="15">
    <name type="scientific">Octopus bimaculoides</name>
    <name type="common">California two-spotted octopus</name>
    <dbReference type="NCBI Taxonomy" id="37653"/>
    <lineage>
        <taxon>Eukaryota</taxon>
        <taxon>Metazoa</taxon>
        <taxon>Spiralia</taxon>
        <taxon>Lophotrochozoa</taxon>
        <taxon>Mollusca</taxon>
        <taxon>Cephalopoda</taxon>
        <taxon>Coleoidea</taxon>
        <taxon>Octopodiformes</taxon>
        <taxon>Octopoda</taxon>
        <taxon>Incirrata</taxon>
        <taxon>Octopodidae</taxon>
        <taxon>Octopus</taxon>
    </lineage>
</organism>
<dbReference type="GO" id="GO:0000224">
    <property type="term" value="F:peptide-N4-(N-acetyl-beta-glucosaminyl)asparagine amidase activity"/>
    <property type="evidence" value="ECO:0007669"/>
    <property type="project" value="UniProtKB-EC"/>
</dbReference>
<dbReference type="InterPro" id="IPR038680">
    <property type="entry name" value="PAW_sf"/>
</dbReference>
<dbReference type="InterPro" id="IPR008979">
    <property type="entry name" value="Galactose-bd-like_sf"/>
</dbReference>
<evidence type="ECO:0000256" key="13">
    <source>
        <dbReference type="PROSITE-ProRule" id="PRU00731"/>
    </source>
</evidence>
<keyword evidence="7" id="KW-0963">Cytoplasm</keyword>
<dbReference type="PANTHER" id="PTHR12143">
    <property type="entry name" value="PEPTIDE N-GLYCANASE PNGASE -RELATED"/>
    <property type="match status" value="1"/>
</dbReference>
<dbReference type="InterPro" id="IPR002931">
    <property type="entry name" value="Transglutaminase-like"/>
</dbReference>
<dbReference type="Gene3D" id="2.60.120.1020">
    <property type="entry name" value="Peptide N glycanase, PAW domain"/>
    <property type="match status" value="1"/>
</dbReference>
<accession>A0A0L8HFQ3</accession>
<reference evidence="15" key="1">
    <citation type="submission" date="2015-07" db="EMBL/GenBank/DDBJ databases">
        <title>MeaNS - Measles Nucleotide Surveillance Program.</title>
        <authorList>
            <person name="Tran T."/>
            <person name="Druce J."/>
        </authorList>
    </citation>
    <scope>NUCLEOTIDE SEQUENCE</scope>
    <source>
        <strain evidence="15">UCB-OBI-ISO-001</strain>
        <tissue evidence="15">Gonad</tissue>
    </source>
</reference>
<dbReference type="STRING" id="37653.A0A0L8HFQ3"/>
<dbReference type="KEGG" id="obi:106870946"/>
<evidence type="ECO:0000256" key="5">
    <source>
        <dbReference type="ARBA" id="ARBA00012158"/>
    </source>
</evidence>
<evidence type="ECO:0000256" key="2">
    <source>
        <dbReference type="ARBA" id="ARBA00001947"/>
    </source>
</evidence>
<name>A0A0L8HFQ3_OCTBM</name>
<dbReference type="SUPFAM" id="SSF54001">
    <property type="entry name" value="Cysteine proteinases"/>
    <property type="match status" value="1"/>
</dbReference>
<comment type="cofactor">
    <cofactor evidence="2">
        <name>Zn(2+)</name>
        <dbReference type="ChEBI" id="CHEBI:29105"/>
    </cofactor>
</comment>
<dbReference type="SMART" id="SM00613">
    <property type="entry name" value="PAW"/>
    <property type="match status" value="1"/>
</dbReference>
<dbReference type="GO" id="GO:0005634">
    <property type="term" value="C:nucleus"/>
    <property type="evidence" value="ECO:0007669"/>
    <property type="project" value="TreeGrafter"/>
</dbReference>
<dbReference type="Pfam" id="PF04721">
    <property type="entry name" value="PAW"/>
    <property type="match status" value="1"/>
</dbReference>
<evidence type="ECO:0000256" key="4">
    <source>
        <dbReference type="ARBA" id="ARBA00009390"/>
    </source>
</evidence>
<dbReference type="PANTHER" id="PTHR12143:SF19">
    <property type="entry name" value="PEPTIDE-N(4)-(N-ACETYL-BETA-GLUCOSAMINYL)ASPARAGINE AMIDASE"/>
    <property type="match status" value="1"/>
</dbReference>
<keyword evidence="8" id="KW-0479">Metal-binding</keyword>
<sequence length="627" mass="73092">MAHGYNYDFLNDICDNPQSVVDDTFRVLLRICKNITDNPGEKKYRRLRIGNQIVQEKILPVDGAFNCLLAMGFQEDDEFLTLPESDMLFDLIRIQKYIENIMKTDMKSEEKSVLAENEPKQVTSSFQNPSEPKQSITSIAQQTNEEFFYSRLLMYGKKVRQYEKFSLLNKARQIIPTAELKEEAKIKLESICDAESSYAVSLEDCLLIVLLDWFKNKFFKWVDKQSCTFCSCKDVIAVGSDHPNKEESYWEAGNVELYSCPLCNVITRFPRYNSPEKLLETRQGRCGEWANCFTLCCRAMGFEARLVVSWTDHVWTEVFSECQDRWLHCDPCENVCDKPLLYEAGWKVEISYIIGFSRDDTQDVTWRYSVQHEKVKQKRTKVSEKWLQQTLEKIRTEQSLHLSQERKELITSRFTKELTEFSSHRTPKSDELQGRTTGSLAWRLQRGETKKHTPYIFKPDKAEQQSKCLYVKYSCANDIYYRPYSSKSEIHCWQSLLFSYKDIFRKEENDWKKVYLSRVEGCEFGEVSWKFDVSECGLTIAKLEVFVSSETFENGDVLWQLKNDKNRIWAIKGGSLHNISDIKGSKTVCLSAQLHGGQGDVAWQHAQLFRQCNTSSECPLQLTLHLQ</sequence>
<protein>
    <recommendedName>
        <fullName evidence="6">Peptide-N(4)-(N-acetyl-beta-glucosaminyl)asparagine amidase</fullName>
        <ecNumber evidence="5">3.5.1.52</ecNumber>
    </recommendedName>
    <alternativeName>
        <fullName evidence="12">Peptide:N-glycanase</fullName>
    </alternativeName>
</protein>
<evidence type="ECO:0000256" key="8">
    <source>
        <dbReference type="ARBA" id="ARBA00022723"/>
    </source>
</evidence>
<evidence type="ECO:0000256" key="11">
    <source>
        <dbReference type="ARBA" id="ARBA00024870"/>
    </source>
</evidence>
<dbReference type="SUPFAM" id="SSF49785">
    <property type="entry name" value="Galactose-binding domain-like"/>
    <property type="match status" value="1"/>
</dbReference>
<evidence type="ECO:0000256" key="9">
    <source>
        <dbReference type="ARBA" id="ARBA00022801"/>
    </source>
</evidence>
<dbReference type="PROSITE" id="PS51398">
    <property type="entry name" value="PAW"/>
    <property type="match status" value="1"/>
</dbReference>
<dbReference type="Gene3D" id="3.10.620.30">
    <property type="match status" value="1"/>
</dbReference>
<evidence type="ECO:0000256" key="1">
    <source>
        <dbReference type="ARBA" id="ARBA00001650"/>
    </source>
</evidence>
<evidence type="ECO:0000256" key="12">
    <source>
        <dbReference type="ARBA" id="ARBA00032901"/>
    </source>
</evidence>
<dbReference type="Gene3D" id="1.20.58.2190">
    <property type="match status" value="1"/>
</dbReference>
<evidence type="ECO:0000256" key="10">
    <source>
        <dbReference type="ARBA" id="ARBA00022833"/>
    </source>
</evidence>
<comment type="catalytic activity">
    <reaction evidence="1">
        <text>Hydrolysis of an N(4)-(acetyl-beta-D-glucosaminyl)asparagine residue in which the glucosamine residue may be further glycosylated, to yield a (substituted) N-acetyl-beta-D-glucosaminylamine and a peptide containing an aspartate residue.</text>
        <dbReference type="EC" id="3.5.1.52"/>
    </reaction>
</comment>
<evidence type="ECO:0000256" key="6">
    <source>
        <dbReference type="ARBA" id="ARBA00018546"/>
    </source>
</evidence>